<evidence type="ECO:0000313" key="4">
    <source>
        <dbReference type="Proteomes" id="UP000314986"/>
    </source>
</evidence>
<sequence length="396" mass="42643">GATELLLAPAHTPGCSGSRNLHDNLSDLRAQVAANQRGIGLVNELIDGYGLEVVQAYMAHIQNNAELAVKEMLKTFARTHRERMGTLRVGAEDYMDDGTPIKLQVTINEEEGTAVFDFTGSGPEVFGNCNAPRAITLSALIYCLRCMVGQDIPLNQGCLAPVQVRMSRGSILDPSPEAAVVGGNVLTSQRLVDVIFKAFSVCAASQPCDGHIPPSPRLGVPPLSSALGCHPARGALYNCMLLLLTNRNLLHSLGCDVRYPVVLRRFELNPGTGGQGLFCGGDGVIRELLFREKVVLSVLTERRSFRPYGMHGGEPGAPGLNLLICEDGRIINLGAKTSIPLKPGDMFRLRTPGGGGWGAKDQETPGDHHSVRKWRSEPGVTERGSVFEYRRAQEAV</sequence>
<feature type="region of interest" description="Disordered" evidence="1">
    <location>
        <begin position="353"/>
        <end position="372"/>
    </location>
</feature>
<dbReference type="Ensembl" id="ENSCMIT00000004700.1">
    <property type="protein sequence ID" value="ENSCMIP00000004534.1"/>
    <property type="gene ID" value="ENSCMIG00000002705.1"/>
</dbReference>
<dbReference type="Proteomes" id="UP000314986">
    <property type="component" value="Unassembled WGS sequence"/>
</dbReference>
<dbReference type="PANTHER" id="PTHR11365:SF2">
    <property type="entry name" value="5-OXOPROLINASE"/>
    <property type="match status" value="1"/>
</dbReference>
<keyword evidence="4" id="KW-1185">Reference proteome</keyword>
<feature type="domain" description="Hydantoinase B/oxoprolinase" evidence="2">
    <location>
        <begin position="17"/>
        <end position="359"/>
    </location>
</feature>
<feature type="compositionally biased region" description="Basic and acidic residues" evidence="1">
    <location>
        <begin position="360"/>
        <end position="369"/>
    </location>
</feature>
<dbReference type="Pfam" id="PF02538">
    <property type="entry name" value="Hydantoinase_B"/>
    <property type="match status" value="1"/>
</dbReference>
<name>A0A4W3H397_CALMI</name>
<reference evidence="3" key="5">
    <citation type="submission" date="2025-09" db="UniProtKB">
        <authorList>
            <consortium name="Ensembl"/>
        </authorList>
    </citation>
    <scope>IDENTIFICATION</scope>
</reference>
<organism evidence="3 4">
    <name type="scientific">Callorhinchus milii</name>
    <name type="common">Ghost shark</name>
    <dbReference type="NCBI Taxonomy" id="7868"/>
    <lineage>
        <taxon>Eukaryota</taxon>
        <taxon>Metazoa</taxon>
        <taxon>Chordata</taxon>
        <taxon>Craniata</taxon>
        <taxon>Vertebrata</taxon>
        <taxon>Chondrichthyes</taxon>
        <taxon>Holocephali</taxon>
        <taxon>Chimaeriformes</taxon>
        <taxon>Callorhinchidae</taxon>
        <taxon>Callorhinchus</taxon>
    </lineage>
</organism>
<evidence type="ECO:0000259" key="2">
    <source>
        <dbReference type="Pfam" id="PF02538"/>
    </source>
</evidence>
<dbReference type="InParanoid" id="A0A4W3H397"/>
<dbReference type="AlphaFoldDB" id="A0A4W3H397"/>
<accession>A0A4W3H397</accession>
<evidence type="ECO:0000313" key="3">
    <source>
        <dbReference type="Ensembl" id="ENSCMIP00000004534.1"/>
    </source>
</evidence>
<protein>
    <recommendedName>
        <fullName evidence="2">Hydantoinase B/oxoprolinase domain-containing protein</fullName>
    </recommendedName>
</protein>
<reference evidence="4" key="2">
    <citation type="journal article" date="2007" name="PLoS Biol.">
        <title>Survey sequencing and comparative analysis of the elephant shark (Callorhinchus milii) genome.</title>
        <authorList>
            <person name="Venkatesh B."/>
            <person name="Kirkness E.F."/>
            <person name="Loh Y.H."/>
            <person name="Halpern A.L."/>
            <person name="Lee A.P."/>
            <person name="Johnson J."/>
            <person name="Dandona N."/>
            <person name="Viswanathan L.D."/>
            <person name="Tay A."/>
            <person name="Venter J.C."/>
            <person name="Strausberg R.L."/>
            <person name="Brenner S."/>
        </authorList>
    </citation>
    <scope>NUCLEOTIDE SEQUENCE [LARGE SCALE GENOMIC DNA]</scope>
</reference>
<proteinExistence type="predicted"/>
<dbReference type="GeneTree" id="ENSGT00390000013463"/>
<evidence type="ECO:0000256" key="1">
    <source>
        <dbReference type="SAM" id="MobiDB-lite"/>
    </source>
</evidence>
<dbReference type="InterPro" id="IPR003692">
    <property type="entry name" value="Hydantoinase_B"/>
</dbReference>
<reference evidence="3" key="4">
    <citation type="submission" date="2025-08" db="UniProtKB">
        <authorList>
            <consortium name="Ensembl"/>
        </authorList>
    </citation>
    <scope>IDENTIFICATION</scope>
</reference>
<reference evidence="4" key="3">
    <citation type="journal article" date="2014" name="Nature">
        <title>Elephant shark genome provides unique insights into gnathostome evolution.</title>
        <authorList>
            <consortium name="International Elephant Shark Genome Sequencing Consortium"/>
            <person name="Venkatesh B."/>
            <person name="Lee A.P."/>
            <person name="Ravi V."/>
            <person name="Maurya A.K."/>
            <person name="Lian M.M."/>
            <person name="Swann J.B."/>
            <person name="Ohta Y."/>
            <person name="Flajnik M.F."/>
            <person name="Sutoh Y."/>
            <person name="Kasahara M."/>
            <person name="Hoon S."/>
            <person name="Gangu V."/>
            <person name="Roy S.W."/>
            <person name="Irimia M."/>
            <person name="Korzh V."/>
            <person name="Kondrychyn I."/>
            <person name="Lim Z.W."/>
            <person name="Tay B.H."/>
            <person name="Tohari S."/>
            <person name="Kong K.W."/>
            <person name="Ho S."/>
            <person name="Lorente-Galdos B."/>
            <person name="Quilez J."/>
            <person name="Marques-Bonet T."/>
            <person name="Raney B.J."/>
            <person name="Ingham P.W."/>
            <person name="Tay A."/>
            <person name="Hillier L.W."/>
            <person name="Minx P."/>
            <person name="Boehm T."/>
            <person name="Wilson R.K."/>
            <person name="Brenner S."/>
            <person name="Warren W.C."/>
        </authorList>
    </citation>
    <scope>NUCLEOTIDE SEQUENCE [LARGE SCALE GENOMIC DNA]</scope>
</reference>
<dbReference type="InterPro" id="IPR045079">
    <property type="entry name" value="Oxoprolinase-like"/>
</dbReference>
<dbReference type="PANTHER" id="PTHR11365">
    <property type="entry name" value="5-OXOPROLINASE RELATED"/>
    <property type="match status" value="1"/>
</dbReference>
<dbReference type="GO" id="GO:0017168">
    <property type="term" value="F:5-oxoprolinase (ATP-hydrolyzing) activity"/>
    <property type="evidence" value="ECO:0007669"/>
    <property type="project" value="TreeGrafter"/>
</dbReference>
<reference evidence="4" key="1">
    <citation type="journal article" date="2006" name="Science">
        <title>Ancient noncoding elements conserved in the human genome.</title>
        <authorList>
            <person name="Venkatesh B."/>
            <person name="Kirkness E.F."/>
            <person name="Loh Y.H."/>
            <person name="Halpern A.L."/>
            <person name="Lee A.P."/>
            <person name="Johnson J."/>
            <person name="Dandona N."/>
            <person name="Viswanathan L.D."/>
            <person name="Tay A."/>
            <person name="Venter J.C."/>
            <person name="Strausberg R.L."/>
            <person name="Brenner S."/>
        </authorList>
    </citation>
    <scope>NUCLEOTIDE SEQUENCE [LARGE SCALE GENOMIC DNA]</scope>
</reference>
<dbReference type="STRING" id="7868.ENSCMIP00000004534"/>
<dbReference type="GO" id="GO:0005829">
    <property type="term" value="C:cytosol"/>
    <property type="evidence" value="ECO:0007669"/>
    <property type="project" value="TreeGrafter"/>
</dbReference>
<dbReference type="GO" id="GO:0006749">
    <property type="term" value="P:glutathione metabolic process"/>
    <property type="evidence" value="ECO:0007669"/>
    <property type="project" value="TreeGrafter"/>
</dbReference>
<dbReference type="OMA" id="PQGCMNN"/>